<protein>
    <submittedName>
        <fullName evidence="3">AbrB/MazE/SpoVT family DNA-binding domain-containing protein</fullName>
    </submittedName>
</protein>
<feature type="region of interest" description="Disordered" evidence="1">
    <location>
        <begin position="71"/>
        <end position="97"/>
    </location>
</feature>
<gene>
    <name evidence="3" type="ORF">GNZ21_07970</name>
</gene>
<dbReference type="GO" id="GO:0003677">
    <property type="term" value="F:DNA binding"/>
    <property type="evidence" value="ECO:0007669"/>
    <property type="project" value="UniProtKB-KW"/>
</dbReference>
<dbReference type="SMART" id="SM00966">
    <property type="entry name" value="SpoVT_AbrB"/>
    <property type="match status" value="1"/>
</dbReference>
<evidence type="ECO:0000313" key="3">
    <source>
        <dbReference type="EMBL" id="MVT26292.1"/>
    </source>
</evidence>
<proteinExistence type="predicted"/>
<evidence type="ECO:0000256" key="1">
    <source>
        <dbReference type="SAM" id="MobiDB-lite"/>
    </source>
</evidence>
<feature type="domain" description="SpoVT-AbrB" evidence="2">
    <location>
        <begin position="7"/>
        <end position="53"/>
    </location>
</feature>
<name>A0A7K1UIU9_9MICC</name>
<dbReference type="InterPro" id="IPR007159">
    <property type="entry name" value="SpoVT-AbrB_dom"/>
</dbReference>
<evidence type="ECO:0000259" key="2">
    <source>
        <dbReference type="SMART" id="SM00966"/>
    </source>
</evidence>
<comment type="caution">
    <text evidence="3">The sequence shown here is derived from an EMBL/GenBank/DDBJ whole genome shotgun (WGS) entry which is preliminary data.</text>
</comment>
<organism evidence="3 4">
    <name type="scientific">Nesterenkonia alkaliphila</name>
    <dbReference type="NCBI Taxonomy" id="1463631"/>
    <lineage>
        <taxon>Bacteria</taxon>
        <taxon>Bacillati</taxon>
        <taxon>Actinomycetota</taxon>
        <taxon>Actinomycetes</taxon>
        <taxon>Micrococcales</taxon>
        <taxon>Micrococcaceae</taxon>
        <taxon>Nesterenkonia</taxon>
    </lineage>
</organism>
<dbReference type="RefSeq" id="WP_157323090.1">
    <property type="nucleotide sequence ID" value="NZ_BMFX01000033.1"/>
</dbReference>
<dbReference type="InterPro" id="IPR037914">
    <property type="entry name" value="SpoVT-AbrB_sf"/>
</dbReference>
<feature type="compositionally biased region" description="Basic and acidic residues" evidence="1">
    <location>
        <begin position="71"/>
        <end position="80"/>
    </location>
</feature>
<evidence type="ECO:0000313" key="4">
    <source>
        <dbReference type="Proteomes" id="UP000460157"/>
    </source>
</evidence>
<accession>A0A7K1UIU9</accession>
<dbReference type="SUPFAM" id="SSF89447">
    <property type="entry name" value="AbrB/MazE/MraZ-like"/>
    <property type="match status" value="1"/>
</dbReference>
<sequence length="97" mass="10716">MGTTHAVKMGDRGRLVVPADLRQRQQWDQGTPLVLVETDDGVLVATREQMKARVRKQLGGPSLVDELAKERRAEAVREDADYPGQSLQQTGHGVPRS</sequence>
<keyword evidence="4" id="KW-1185">Reference proteome</keyword>
<dbReference type="Proteomes" id="UP000460157">
    <property type="component" value="Unassembled WGS sequence"/>
</dbReference>
<dbReference type="AlphaFoldDB" id="A0A7K1UIU9"/>
<dbReference type="OrthoDB" id="3268570at2"/>
<dbReference type="EMBL" id="WRPM01000057">
    <property type="protein sequence ID" value="MVT26292.1"/>
    <property type="molecule type" value="Genomic_DNA"/>
</dbReference>
<keyword evidence="3" id="KW-0238">DNA-binding</keyword>
<reference evidence="3 4" key="1">
    <citation type="submission" date="2019-12" db="EMBL/GenBank/DDBJ databases">
        <title>Nesterenkonia muleiensis sp. nov., a novel actinobacterium isolated from sap of Populus euphratica.</title>
        <authorList>
            <person name="Wang R."/>
        </authorList>
    </citation>
    <scope>NUCLEOTIDE SEQUENCE [LARGE SCALE GENOMIC DNA]</scope>
    <source>
        <strain evidence="3 4">F10</strain>
    </source>
</reference>